<dbReference type="AlphaFoldDB" id="I0WGZ4"/>
<sequence length="167" mass="18566">MNTKIINTENATIEWVGKKILGSHNGTIEFKEGFYNFVEDQLVGGEFLVDMTTITVTDLSGDMKNQLEGHLHSDDFFSTANFDTSKLAITNATKKGDDTYEVQADLTIKGQTHPVDFELKIAGNTATTEFKIDRTKYGIRYGSGSFFSNLGDNTISDKFTLKISQQL</sequence>
<gene>
    <name evidence="2" type="ORF">W5A_05578</name>
</gene>
<dbReference type="Pfam" id="PF04264">
    <property type="entry name" value="YceI"/>
    <property type="match status" value="1"/>
</dbReference>
<dbReference type="RefSeq" id="WP_008238269.1">
    <property type="nucleotide sequence ID" value="NZ_AJJU01000004.1"/>
</dbReference>
<evidence type="ECO:0000259" key="1">
    <source>
        <dbReference type="SMART" id="SM00867"/>
    </source>
</evidence>
<evidence type="ECO:0000313" key="2">
    <source>
        <dbReference type="EMBL" id="EID75660.1"/>
    </source>
</evidence>
<dbReference type="InterPro" id="IPR036761">
    <property type="entry name" value="TTHA0802/YceI-like_sf"/>
</dbReference>
<proteinExistence type="predicted"/>
<protein>
    <submittedName>
        <fullName evidence="2">YCE I like family protein</fullName>
    </submittedName>
</protein>
<dbReference type="PANTHER" id="PTHR34406:SF1">
    <property type="entry name" value="PROTEIN YCEI"/>
    <property type="match status" value="1"/>
</dbReference>
<feature type="domain" description="Lipid/polyisoprenoid-binding YceI-like" evidence="1">
    <location>
        <begin position="3"/>
        <end position="162"/>
    </location>
</feature>
<name>I0WGZ4_9FLAO</name>
<accession>I0WGZ4</accession>
<dbReference type="Gene3D" id="2.40.128.110">
    <property type="entry name" value="Lipid/polyisoprenoid-binding, YceI-like"/>
    <property type="match status" value="1"/>
</dbReference>
<dbReference type="eggNOG" id="COG2353">
    <property type="taxonomic scope" value="Bacteria"/>
</dbReference>
<dbReference type="STRING" id="946077.W5A_05578"/>
<dbReference type="SMART" id="SM00867">
    <property type="entry name" value="YceI"/>
    <property type="match status" value="1"/>
</dbReference>
<dbReference type="Proteomes" id="UP000005938">
    <property type="component" value="Unassembled WGS sequence"/>
</dbReference>
<reference evidence="2 3" key="1">
    <citation type="journal article" date="2012" name="J. Bacteriol.">
        <title>Genome Sequence of the Halotolerant Bacterium Imtechella halotolerans K1T.</title>
        <authorList>
            <person name="Kumar S."/>
            <person name="Vikram S."/>
            <person name="Subramanian S."/>
            <person name="Raghava G.P."/>
            <person name="Pinnaka A.K."/>
        </authorList>
    </citation>
    <scope>NUCLEOTIDE SEQUENCE [LARGE SCALE GENOMIC DNA]</scope>
    <source>
        <strain evidence="2 3">K1</strain>
    </source>
</reference>
<dbReference type="PANTHER" id="PTHR34406">
    <property type="entry name" value="PROTEIN YCEI"/>
    <property type="match status" value="1"/>
</dbReference>
<comment type="caution">
    <text evidence="2">The sequence shown here is derived from an EMBL/GenBank/DDBJ whole genome shotgun (WGS) entry which is preliminary data.</text>
</comment>
<keyword evidence="3" id="KW-1185">Reference proteome</keyword>
<dbReference type="EMBL" id="AJJU01000004">
    <property type="protein sequence ID" value="EID75660.1"/>
    <property type="molecule type" value="Genomic_DNA"/>
</dbReference>
<organism evidence="2 3">
    <name type="scientific">Imtechella halotolerans K1</name>
    <dbReference type="NCBI Taxonomy" id="946077"/>
    <lineage>
        <taxon>Bacteria</taxon>
        <taxon>Pseudomonadati</taxon>
        <taxon>Bacteroidota</taxon>
        <taxon>Flavobacteriia</taxon>
        <taxon>Flavobacteriales</taxon>
        <taxon>Flavobacteriaceae</taxon>
        <taxon>Imtechella</taxon>
    </lineage>
</organism>
<dbReference type="SUPFAM" id="SSF101874">
    <property type="entry name" value="YceI-like"/>
    <property type="match status" value="1"/>
</dbReference>
<dbReference type="InterPro" id="IPR007372">
    <property type="entry name" value="Lipid/polyisoprenoid-bd_YceI"/>
</dbReference>
<dbReference type="OrthoDB" id="951410at2"/>
<evidence type="ECO:0000313" key="3">
    <source>
        <dbReference type="Proteomes" id="UP000005938"/>
    </source>
</evidence>